<dbReference type="PANTHER" id="PTHR46560">
    <property type="entry name" value="CYPHER, ISOFORM B"/>
    <property type="match status" value="1"/>
</dbReference>
<dbReference type="SMART" id="SM00241">
    <property type="entry name" value="ZP"/>
    <property type="match status" value="1"/>
</dbReference>
<organism evidence="5 6">
    <name type="scientific">Scylla paramamosain</name>
    <name type="common">Mud crab</name>
    <dbReference type="NCBI Taxonomy" id="85552"/>
    <lineage>
        <taxon>Eukaryota</taxon>
        <taxon>Metazoa</taxon>
        <taxon>Ecdysozoa</taxon>
        <taxon>Arthropoda</taxon>
        <taxon>Crustacea</taxon>
        <taxon>Multicrustacea</taxon>
        <taxon>Malacostraca</taxon>
        <taxon>Eumalacostraca</taxon>
        <taxon>Eucarida</taxon>
        <taxon>Decapoda</taxon>
        <taxon>Pleocyemata</taxon>
        <taxon>Brachyura</taxon>
        <taxon>Eubrachyura</taxon>
        <taxon>Portunoidea</taxon>
        <taxon>Portunidae</taxon>
        <taxon>Portuninae</taxon>
        <taxon>Scylla</taxon>
    </lineage>
</organism>
<feature type="chain" id="PRO_5043665219" description="ZP domain-containing protein" evidence="3">
    <location>
        <begin position="22"/>
        <end position="490"/>
    </location>
</feature>
<evidence type="ECO:0000256" key="2">
    <source>
        <dbReference type="SAM" id="Phobius"/>
    </source>
</evidence>
<feature type="region of interest" description="Disordered" evidence="1">
    <location>
        <begin position="27"/>
        <end position="51"/>
    </location>
</feature>
<proteinExistence type="predicted"/>
<evidence type="ECO:0000259" key="4">
    <source>
        <dbReference type="PROSITE" id="PS51034"/>
    </source>
</evidence>
<keyword evidence="2" id="KW-1133">Transmembrane helix</keyword>
<dbReference type="PROSITE" id="PS51034">
    <property type="entry name" value="ZP_2"/>
    <property type="match status" value="1"/>
</dbReference>
<keyword evidence="3" id="KW-0732">Signal</keyword>
<dbReference type="PANTHER" id="PTHR46560:SF2">
    <property type="entry name" value="DUSKY-LIKE, ISOFORM A"/>
    <property type="match status" value="1"/>
</dbReference>
<feature type="domain" description="ZP" evidence="4">
    <location>
        <begin position="108"/>
        <end position="386"/>
    </location>
</feature>
<dbReference type="InterPro" id="IPR001507">
    <property type="entry name" value="ZP_dom"/>
</dbReference>
<accession>A0AAW0TW36</accession>
<protein>
    <recommendedName>
        <fullName evidence="4">ZP domain-containing protein</fullName>
    </recommendedName>
</protein>
<gene>
    <name evidence="5" type="ORF">O3P69_017172</name>
</gene>
<reference evidence="5 6" key="1">
    <citation type="submission" date="2023-03" db="EMBL/GenBank/DDBJ databases">
        <title>High-quality genome of Scylla paramamosain provides insights in environmental adaptation.</title>
        <authorList>
            <person name="Zhang L."/>
        </authorList>
    </citation>
    <scope>NUCLEOTIDE SEQUENCE [LARGE SCALE GENOMIC DNA]</scope>
    <source>
        <strain evidence="5">LZ_2023a</strain>
        <tissue evidence="5">Muscle</tissue>
    </source>
</reference>
<name>A0AAW0TW36_SCYPA</name>
<feature type="transmembrane region" description="Helical" evidence="2">
    <location>
        <begin position="455"/>
        <end position="476"/>
    </location>
</feature>
<keyword evidence="2" id="KW-0812">Transmembrane</keyword>
<keyword evidence="6" id="KW-1185">Reference proteome</keyword>
<evidence type="ECO:0000313" key="6">
    <source>
        <dbReference type="Proteomes" id="UP001487740"/>
    </source>
</evidence>
<dbReference type="AlphaFoldDB" id="A0AAW0TW36"/>
<sequence length="490" mass="55471">MPRFRPVFVAVALMVVMEVATKKLDGHTHQSAYGAAPEDIKDPTARSHQQPYAAAQNQLPLEPTLLPARPVAIKGPRETAVGHASRFPAQLGLYPLVGQRKVVDTQVRCLKTHMQVVFKFSAPFSGYIYPYNHFTECLLLQGRGVQETSMDLKHGTCGDEENRVIIRDRSYLDPVIEHRLMIQWERDIICEDDVSVIVRCDRPEDFNKTVEWNFETQHLRATLERSQHPGPKMWMEIQRGEGPTAPPLGNELVYIGDVLTLVFTLTDDVYWFDSNIVACFAVDGGEKKAQIEWDTSNNKEVTQQARVFSGEMTVIEEGCSIKPKIFSHFIKEKHTRPNGDLVTLHYAFFKAFRFPTSTKIILQCHVQVCYKTCPEPPPCDDVYHPRRSEESKRRRRREVEAAAQEGGHEVDQVNMYRSVDVVSAEESGEKRVSVAAQTEHAEDCCPHPTAGTTSTVMIVLLCVMLVMVLGLVFVILRDRHSKQGSLDVQK</sequence>
<evidence type="ECO:0000256" key="1">
    <source>
        <dbReference type="SAM" id="MobiDB-lite"/>
    </source>
</evidence>
<comment type="caution">
    <text evidence="5">The sequence shown here is derived from an EMBL/GenBank/DDBJ whole genome shotgun (WGS) entry which is preliminary data.</text>
</comment>
<dbReference type="EMBL" id="JARAKH010000024">
    <property type="protein sequence ID" value="KAK8391388.1"/>
    <property type="molecule type" value="Genomic_DNA"/>
</dbReference>
<evidence type="ECO:0000313" key="5">
    <source>
        <dbReference type="EMBL" id="KAK8391388.1"/>
    </source>
</evidence>
<feature type="signal peptide" evidence="3">
    <location>
        <begin position="1"/>
        <end position="21"/>
    </location>
</feature>
<dbReference type="Proteomes" id="UP001487740">
    <property type="component" value="Unassembled WGS sequence"/>
</dbReference>
<evidence type="ECO:0000256" key="3">
    <source>
        <dbReference type="SAM" id="SignalP"/>
    </source>
</evidence>
<keyword evidence="2" id="KW-0472">Membrane</keyword>